<gene>
    <name evidence="1" type="ORF">AY555_04800</name>
</gene>
<dbReference type="PANTHER" id="PTHR38765:SF1">
    <property type="entry name" value="DUF484 DOMAIN-CONTAINING PROTEIN"/>
    <property type="match status" value="1"/>
</dbReference>
<keyword evidence="2" id="KW-1185">Reference proteome</keyword>
<proteinExistence type="predicted"/>
<evidence type="ECO:0000313" key="2">
    <source>
        <dbReference type="Proteomes" id="UP000076066"/>
    </source>
</evidence>
<dbReference type="GeneID" id="53316469"/>
<dbReference type="KEGG" id="hjo:AY555_04800"/>
<dbReference type="Proteomes" id="UP000076066">
    <property type="component" value="Chromosome"/>
</dbReference>
<dbReference type="RefSeq" id="WP_066134125.1">
    <property type="nucleotide sequence ID" value="NZ_CP014525.1"/>
</dbReference>
<name>A0A143DDJ6_9PROT</name>
<dbReference type="STRING" id="1549855.AY555_04800"/>
<dbReference type="OrthoDB" id="7200179at2"/>
<reference evidence="1 2" key="1">
    <citation type="submission" date="2016-02" db="EMBL/GenBank/DDBJ databases">
        <title>Complete Genome of H5569, the type strain of the newly described species Haematospirillium jordaniae.</title>
        <authorList>
            <person name="Nicholson A.C."/>
            <person name="Humrighouse B.W."/>
            <person name="Loparov V."/>
            <person name="McQuiston J.R."/>
        </authorList>
    </citation>
    <scope>NUCLEOTIDE SEQUENCE [LARGE SCALE GENOMIC DNA]</scope>
    <source>
        <strain evidence="1 2">H5569</strain>
    </source>
</reference>
<protein>
    <recommendedName>
        <fullName evidence="3">DUF484 family protein</fullName>
    </recommendedName>
</protein>
<evidence type="ECO:0000313" key="1">
    <source>
        <dbReference type="EMBL" id="AMW34610.1"/>
    </source>
</evidence>
<dbReference type="Gene3D" id="3.30.450.40">
    <property type="match status" value="1"/>
</dbReference>
<dbReference type="PANTHER" id="PTHR38765">
    <property type="entry name" value="DUF484 DOMAIN-CONTAINING PROTEIN"/>
    <property type="match status" value="1"/>
</dbReference>
<organism evidence="1 2">
    <name type="scientific">Haematospirillum jordaniae</name>
    <dbReference type="NCBI Taxonomy" id="1549855"/>
    <lineage>
        <taxon>Bacteria</taxon>
        <taxon>Pseudomonadati</taxon>
        <taxon>Pseudomonadota</taxon>
        <taxon>Alphaproteobacteria</taxon>
        <taxon>Rhodospirillales</taxon>
        <taxon>Novispirillaceae</taxon>
        <taxon>Haematospirillum</taxon>
    </lineage>
</organism>
<dbReference type="Pfam" id="PF04340">
    <property type="entry name" value="DUF484"/>
    <property type="match status" value="1"/>
</dbReference>
<dbReference type="InterPro" id="IPR007435">
    <property type="entry name" value="DUF484"/>
</dbReference>
<sequence length="229" mass="24818">MTPGTRDPVPQPLSPSDVELFLKSNPDFLMERPELMASLLPDRDLGAGVVDFQARALKALRTEADELRAGAREVIHTARENMSLQNATHQAVVALLGAESLQDLMIVLTQDVPMMVHVDLAAMICEPGLPLPFASQITQVPHGQIARLLGDSDVRLRPFCGTGAALYGEASALIRSDALVRLRHSGHPPAVLALASRDTGNFEPGQGTELLVFLATVLDFCLIRWLTRD</sequence>
<dbReference type="EMBL" id="CP014525">
    <property type="protein sequence ID" value="AMW34610.1"/>
    <property type="molecule type" value="Genomic_DNA"/>
</dbReference>
<dbReference type="InterPro" id="IPR029016">
    <property type="entry name" value="GAF-like_dom_sf"/>
</dbReference>
<evidence type="ECO:0008006" key="3">
    <source>
        <dbReference type="Google" id="ProtNLM"/>
    </source>
</evidence>
<accession>A0A143DDJ6</accession>
<dbReference type="AlphaFoldDB" id="A0A143DDJ6"/>